<dbReference type="EMBL" id="CM007904">
    <property type="protein sequence ID" value="OTF94758.1"/>
    <property type="molecule type" value="Genomic_DNA"/>
</dbReference>
<name>A0A251S7W6_HELAN</name>
<dbReference type="Proteomes" id="UP000215914">
    <property type="component" value="Chromosome 15"/>
</dbReference>
<dbReference type="AlphaFoldDB" id="A0A251S7W6"/>
<protein>
    <submittedName>
        <fullName evidence="1">Uncharacterized protein</fullName>
    </submittedName>
</protein>
<dbReference type="InParanoid" id="A0A251S7W6"/>
<gene>
    <name evidence="1" type="ORF">HannXRQ_Chr15g0475631</name>
</gene>
<organism evidence="1 2">
    <name type="scientific">Helianthus annuus</name>
    <name type="common">Common sunflower</name>
    <dbReference type="NCBI Taxonomy" id="4232"/>
    <lineage>
        <taxon>Eukaryota</taxon>
        <taxon>Viridiplantae</taxon>
        <taxon>Streptophyta</taxon>
        <taxon>Embryophyta</taxon>
        <taxon>Tracheophyta</taxon>
        <taxon>Spermatophyta</taxon>
        <taxon>Magnoliopsida</taxon>
        <taxon>eudicotyledons</taxon>
        <taxon>Gunneridae</taxon>
        <taxon>Pentapetalae</taxon>
        <taxon>asterids</taxon>
        <taxon>campanulids</taxon>
        <taxon>Asterales</taxon>
        <taxon>Asteraceae</taxon>
        <taxon>Asteroideae</taxon>
        <taxon>Heliantheae alliance</taxon>
        <taxon>Heliantheae</taxon>
        <taxon>Helianthus</taxon>
    </lineage>
</organism>
<evidence type="ECO:0000313" key="2">
    <source>
        <dbReference type="Proteomes" id="UP000215914"/>
    </source>
</evidence>
<evidence type="ECO:0000313" key="1">
    <source>
        <dbReference type="EMBL" id="OTF94758.1"/>
    </source>
</evidence>
<keyword evidence="2" id="KW-1185">Reference proteome</keyword>
<sequence>MRQHGIGHVVEAILDAPENAVAVDNVNERARQAGFKAGYNKCLNNVNPFFASKFTDERSGFHGVDTEAAFDAAVDVYNSLTIPAIERIEACLEVDDYLDRLRILFELVKEGEGTSGANAE</sequence>
<accession>A0A251S7W6</accession>
<reference evidence="2" key="1">
    <citation type="journal article" date="2017" name="Nature">
        <title>The sunflower genome provides insights into oil metabolism, flowering and Asterid evolution.</title>
        <authorList>
            <person name="Badouin H."/>
            <person name="Gouzy J."/>
            <person name="Grassa C.J."/>
            <person name="Murat F."/>
            <person name="Staton S.E."/>
            <person name="Cottret L."/>
            <person name="Lelandais-Briere C."/>
            <person name="Owens G.L."/>
            <person name="Carrere S."/>
            <person name="Mayjonade B."/>
            <person name="Legrand L."/>
            <person name="Gill N."/>
            <person name="Kane N.C."/>
            <person name="Bowers J.E."/>
            <person name="Hubner S."/>
            <person name="Bellec A."/>
            <person name="Berard A."/>
            <person name="Berges H."/>
            <person name="Blanchet N."/>
            <person name="Boniface M.C."/>
            <person name="Brunel D."/>
            <person name="Catrice O."/>
            <person name="Chaidir N."/>
            <person name="Claudel C."/>
            <person name="Donnadieu C."/>
            <person name="Faraut T."/>
            <person name="Fievet G."/>
            <person name="Helmstetter N."/>
            <person name="King M."/>
            <person name="Knapp S.J."/>
            <person name="Lai Z."/>
            <person name="Le Paslier M.C."/>
            <person name="Lippi Y."/>
            <person name="Lorenzon L."/>
            <person name="Mandel J.R."/>
            <person name="Marage G."/>
            <person name="Marchand G."/>
            <person name="Marquand E."/>
            <person name="Bret-Mestries E."/>
            <person name="Morien E."/>
            <person name="Nambeesan S."/>
            <person name="Nguyen T."/>
            <person name="Pegot-Espagnet P."/>
            <person name="Pouilly N."/>
            <person name="Raftis F."/>
            <person name="Sallet E."/>
            <person name="Schiex T."/>
            <person name="Thomas J."/>
            <person name="Vandecasteele C."/>
            <person name="Vares D."/>
            <person name="Vear F."/>
            <person name="Vautrin S."/>
            <person name="Crespi M."/>
            <person name="Mangin B."/>
            <person name="Burke J.M."/>
            <person name="Salse J."/>
            <person name="Munos S."/>
            <person name="Vincourt P."/>
            <person name="Rieseberg L.H."/>
            <person name="Langlade N.B."/>
        </authorList>
    </citation>
    <scope>NUCLEOTIDE SEQUENCE [LARGE SCALE GENOMIC DNA]</scope>
    <source>
        <strain evidence="2">cv. SF193</strain>
    </source>
</reference>
<proteinExistence type="predicted"/>